<protein>
    <submittedName>
        <fullName evidence="2">Uncharacterized protein</fullName>
    </submittedName>
</protein>
<reference evidence="2" key="1">
    <citation type="submission" date="2019-02" db="EMBL/GenBank/DDBJ databases">
        <authorList>
            <person name="Gruber-Vodicka R. H."/>
            <person name="Seah K. B. B."/>
        </authorList>
    </citation>
    <scope>NUCLEOTIDE SEQUENCE</scope>
    <source>
        <strain evidence="2">BECK_M6</strain>
    </source>
</reference>
<dbReference type="EMBL" id="CAADFH010000073">
    <property type="protein sequence ID" value="VFJ97741.1"/>
    <property type="molecule type" value="Genomic_DNA"/>
</dbReference>
<evidence type="ECO:0000256" key="1">
    <source>
        <dbReference type="SAM" id="MobiDB-lite"/>
    </source>
</evidence>
<proteinExistence type="predicted"/>
<dbReference type="AlphaFoldDB" id="A0A450UYX7"/>
<gene>
    <name evidence="2" type="ORF">BECKLFY1418A_GA0070994_10734</name>
</gene>
<feature type="region of interest" description="Disordered" evidence="1">
    <location>
        <begin position="56"/>
        <end position="82"/>
    </location>
</feature>
<evidence type="ECO:0000313" key="2">
    <source>
        <dbReference type="EMBL" id="VFJ97741.1"/>
    </source>
</evidence>
<name>A0A450UYX7_9GAMM</name>
<sequence length="82" mass="9319">MDEILRDLWRVNNDIAKESNYSLDTLVSYLRSKSGKTILQEGETKELEQTILGEDALKNPTRAATSENPCRNLISPKKRLPT</sequence>
<organism evidence="2">
    <name type="scientific">Candidatus Kentrum sp. LFY</name>
    <dbReference type="NCBI Taxonomy" id="2126342"/>
    <lineage>
        <taxon>Bacteria</taxon>
        <taxon>Pseudomonadati</taxon>
        <taxon>Pseudomonadota</taxon>
        <taxon>Gammaproteobacteria</taxon>
        <taxon>Candidatus Kentrum</taxon>
    </lineage>
</organism>
<accession>A0A450UYX7</accession>